<dbReference type="GO" id="GO:0006909">
    <property type="term" value="P:phagocytosis"/>
    <property type="evidence" value="ECO:0007669"/>
    <property type="project" value="TreeGrafter"/>
</dbReference>
<evidence type="ECO:0000313" key="3">
    <source>
        <dbReference type="Proteomes" id="UP000194236"/>
    </source>
</evidence>
<dbReference type="InterPro" id="IPR001245">
    <property type="entry name" value="Ser-Thr/Tyr_kinase_cat_dom"/>
</dbReference>
<protein>
    <recommendedName>
        <fullName evidence="1">Protein kinase domain-containing protein</fullName>
    </recommendedName>
</protein>
<gene>
    <name evidence="2" type="ORF">BLA29_014724</name>
</gene>
<evidence type="ECO:0000259" key="1">
    <source>
        <dbReference type="PROSITE" id="PS50011"/>
    </source>
</evidence>
<reference evidence="2 3" key="1">
    <citation type="submission" date="2017-03" db="EMBL/GenBank/DDBJ databases">
        <title>Genome Survey of Euroglyphus maynei.</title>
        <authorList>
            <person name="Arlian L.G."/>
            <person name="Morgan M.S."/>
            <person name="Rider S.D."/>
        </authorList>
    </citation>
    <scope>NUCLEOTIDE SEQUENCE [LARGE SCALE GENOMIC DNA]</scope>
    <source>
        <strain evidence="2">Arlian Lab</strain>
        <tissue evidence="2">Whole body</tissue>
    </source>
</reference>
<proteinExistence type="predicted"/>
<dbReference type="GO" id="GO:0007169">
    <property type="term" value="P:cell surface receptor protein tyrosine kinase signaling pathway"/>
    <property type="evidence" value="ECO:0007669"/>
    <property type="project" value="TreeGrafter"/>
</dbReference>
<dbReference type="PRINTS" id="PR00109">
    <property type="entry name" value="TYRKINASE"/>
</dbReference>
<dbReference type="GO" id="GO:0005524">
    <property type="term" value="F:ATP binding"/>
    <property type="evidence" value="ECO:0007669"/>
    <property type="project" value="InterPro"/>
</dbReference>
<feature type="domain" description="Protein kinase" evidence="1">
    <location>
        <begin position="1"/>
        <end position="75"/>
    </location>
</feature>
<dbReference type="PANTHER" id="PTHR24416:SF564">
    <property type="entry name" value="MACROPHAGE-STIMULATING PROTEIN RECEPTOR"/>
    <property type="match status" value="1"/>
</dbReference>
<dbReference type="InterPro" id="IPR008266">
    <property type="entry name" value="Tyr_kinase_AS"/>
</dbReference>
<dbReference type="GO" id="GO:0043235">
    <property type="term" value="C:receptor complex"/>
    <property type="evidence" value="ECO:0007669"/>
    <property type="project" value="TreeGrafter"/>
</dbReference>
<organism evidence="2 3">
    <name type="scientific">Euroglyphus maynei</name>
    <name type="common">Mayne's house dust mite</name>
    <dbReference type="NCBI Taxonomy" id="6958"/>
    <lineage>
        <taxon>Eukaryota</taxon>
        <taxon>Metazoa</taxon>
        <taxon>Ecdysozoa</taxon>
        <taxon>Arthropoda</taxon>
        <taxon>Chelicerata</taxon>
        <taxon>Arachnida</taxon>
        <taxon>Acari</taxon>
        <taxon>Acariformes</taxon>
        <taxon>Sarcoptiformes</taxon>
        <taxon>Astigmata</taxon>
        <taxon>Psoroptidia</taxon>
        <taxon>Analgoidea</taxon>
        <taxon>Pyroglyphidae</taxon>
        <taxon>Pyroglyphinae</taxon>
        <taxon>Euroglyphus</taxon>
    </lineage>
</organism>
<dbReference type="PROSITE" id="PS00109">
    <property type="entry name" value="PROTEIN_KINASE_TYR"/>
    <property type="match status" value="1"/>
</dbReference>
<feature type="non-terminal residue" evidence="2">
    <location>
        <position position="75"/>
    </location>
</feature>
<sequence length="75" mass="8911">MDYLSQQNFVHRDLAARNCLLDKNNIVKISDFGLSRFYEADKNYYKVMNNETQLPLRWMALESLTDNRFTTKSDV</sequence>
<dbReference type="PANTHER" id="PTHR24416">
    <property type="entry name" value="TYROSINE-PROTEIN KINASE RECEPTOR"/>
    <property type="match status" value="1"/>
</dbReference>
<dbReference type="EMBL" id="MUJZ01056972">
    <property type="protein sequence ID" value="OTF72281.1"/>
    <property type="molecule type" value="Genomic_DNA"/>
</dbReference>
<dbReference type="Pfam" id="PF07714">
    <property type="entry name" value="PK_Tyr_Ser-Thr"/>
    <property type="match status" value="1"/>
</dbReference>
<dbReference type="GO" id="GO:0005886">
    <property type="term" value="C:plasma membrane"/>
    <property type="evidence" value="ECO:0007669"/>
    <property type="project" value="TreeGrafter"/>
</dbReference>
<dbReference type="InterPro" id="IPR000719">
    <property type="entry name" value="Prot_kinase_dom"/>
</dbReference>
<dbReference type="InterPro" id="IPR050122">
    <property type="entry name" value="RTK"/>
</dbReference>
<dbReference type="Gene3D" id="1.10.510.10">
    <property type="entry name" value="Transferase(Phosphotransferase) domain 1"/>
    <property type="match status" value="1"/>
</dbReference>
<accession>A0A1Y3AUY6</accession>
<dbReference type="SUPFAM" id="SSF56112">
    <property type="entry name" value="Protein kinase-like (PK-like)"/>
    <property type="match status" value="1"/>
</dbReference>
<comment type="caution">
    <text evidence="2">The sequence shown here is derived from an EMBL/GenBank/DDBJ whole genome shotgun (WGS) entry which is preliminary data.</text>
</comment>
<name>A0A1Y3AUY6_EURMA</name>
<dbReference type="PROSITE" id="PS50011">
    <property type="entry name" value="PROTEIN_KINASE_DOM"/>
    <property type="match status" value="1"/>
</dbReference>
<dbReference type="GO" id="GO:0016477">
    <property type="term" value="P:cell migration"/>
    <property type="evidence" value="ECO:0007669"/>
    <property type="project" value="TreeGrafter"/>
</dbReference>
<dbReference type="GO" id="GO:0004714">
    <property type="term" value="F:transmembrane receptor protein tyrosine kinase activity"/>
    <property type="evidence" value="ECO:0007669"/>
    <property type="project" value="TreeGrafter"/>
</dbReference>
<keyword evidence="3" id="KW-1185">Reference proteome</keyword>
<evidence type="ECO:0000313" key="2">
    <source>
        <dbReference type="EMBL" id="OTF72281.1"/>
    </source>
</evidence>
<dbReference type="InterPro" id="IPR020635">
    <property type="entry name" value="Tyr_kinase_cat_dom"/>
</dbReference>
<dbReference type="AlphaFoldDB" id="A0A1Y3AUY6"/>
<dbReference type="InterPro" id="IPR011009">
    <property type="entry name" value="Kinase-like_dom_sf"/>
</dbReference>
<dbReference type="Proteomes" id="UP000194236">
    <property type="component" value="Unassembled WGS sequence"/>
</dbReference>
<dbReference type="GO" id="GO:0007399">
    <property type="term" value="P:nervous system development"/>
    <property type="evidence" value="ECO:0007669"/>
    <property type="project" value="TreeGrafter"/>
</dbReference>
<dbReference type="SMART" id="SM00219">
    <property type="entry name" value="TyrKc"/>
    <property type="match status" value="1"/>
</dbReference>
<dbReference type="OrthoDB" id="535945at2759"/>